<reference evidence="3 4" key="1">
    <citation type="submission" date="2018-03" db="EMBL/GenBank/DDBJ databases">
        <title>Non-Typhoidal Salmonella genome sequencing and assembly.</title>
        <authorList>
            <person name="Matchawe C."/>
        </authorList>
    </citation>
    <scope>NUCLEOTIDE SEQUENCE [LARGE SCALE GENOMIC DNA]</scope>
    <source>
        <strain evidence="3 4">22sa</strain>
    </source>
</reference>
<name>A0A4Z0KJY5_SALET</name>
<evidence type="ECO:0000313" key="4">
    <source>
        <dbReference type="Proteomes" id="UP000298196"/>
    </source>
</evidence>
<dbReference type="EMBL" id="PYKI01003125">
    <property type="protein sequence ID" value="TGD39154.1"/>
    <property type="molecule type" value="Genomic_DNA"/>
</dbReference>
<dbReference type="PANTHER" id="PTHR37689">
    <property type="entry name" value="PROTEIN FDHE"/>
    <property type="match status" value="1"/>
</dbReference>
<dbReference type="Gene3D" id="3.90.1670.10">
    <property type="entry name" value="FdhE-like domain"/>
    <property type="match status" value="1"/>
</dbReference>
<evidence type="ECO:0000256" key="1">
    <source>
        <dbReference type="ARBA" id="ARBA00022490"/>
    </source>
</evidence>
<dbReference type="InterPro" id="IPR006452">
    <property type="entry name" value="Formate_DH_accessory"/>
</dbReference>
<evidence type="ECO:0000313" key="3">
    <source>
        <dbReference type="EMBL" id="TGD39154.1"/>
    </source>
</evidence>
<gene>
    <name evidence="3" type="ORF">C9F07_31300</name>
</gene>
<evidence type="ECO:0000259" key="2">
    <source>
        <dbReference type="Pfam" id="PF24860"/>
    </source>
</evidence>
<proteinExistence type="predicted"/>
<dbReference type="SUPFAM" id="SSF144020">
    <property type="entry name" value="FdhE-like"/>
    <property type="match status" value="1"/>
</dbReference>
<comment type="caution">
    <text evidence="3">The sequence shown here is derived from an EMBL/GenBank/DDBJ whole genome shotgun (WGS) entry which is preliminary data.</text>
</comment>
<dbReference type="InterPro" id="IPR024064">
    <property type="entry name" value="FdhE-like_sf"/>
</dbReference>
<organism evidence="3 4">
    <name type="scientific">Salmonella enterica subsp. enterica serovar Poona</name>
    <dbReference type="NCBI Taxonomy" id="436295"/>
    <lineage>
        <taxon>Bacteria</taxon>
        <taxon>Pseudomonadati</taxon>
        <taxon>Pseudomonadota</taxon>
        <taxon>Gammaproteobacteria</taxon>
        <taxon>Enterobacterales</taxon>
        <taxon>Enterobacteriaceae</taxon>
        <taxon>Salmonella</taxon>
    </lineage>
</organism>
<dbReference type="PANTHER" id="PTHR37689:SF1">
    <property type="entry name" value="PROTEIN FDHE"/>
    <property type="match status" value="1"/>
</dbReference>
<feature type="non-terminal residue" evidence="3">
    <location>
        <position position="1"/>
    </location>
</feature>
<dbReference type="GO" id="GO:0005829">
    <property type="term" value="C:cytosol"/>
    <property type="evidence" value="ECO:0007669"/>
    <property type="project" value="TreeGrafter"/>
</dbReference>
<dbReference type="Proteomes" id="UP000298196">
    <property type="component" value="Unassembled WGS sequence"/>
</dbReference>
<protein>
    <submittedName>
        <fullName evidence="3">Formate dehydrogenase accessory protein FdhE</fullName>
    </submittedName>
</protein>
<sequence>HAASGGECGTYLKRLYQDNDPTVEAVADDLASLVLDARMEQEGFARSSINPFLFPGEGE</sequence>
<dbReference type="AlphaFoldDB" id="A0A4Z0KJY5"/>
<dbReference type="Pfam" id="PF24860">
    <property type="entry name" value="FdhE_C"/>
    <property type="match status" value="1"/>
</dbReference>
<dbReference type="InterPro" id="IPR056796">
    <property type="entry name" value="FdhE_C"/>
</dbReference>
<dbReference type="GO" id="GO:0008199">
    <property type="term" value="F:ferric iron binding"/>
    <property type="evidence" value="ECO:0007669"/>
    <property type="project" value="TreeGrafter"/>
</dbReference>
<dbReference type="GO" id="GO:0051604">
    <property type="term" value="P:protein maturation"/>
    <property type="evidence" value="ECO:0007669"/>
    <property type="project" value="TreeGrafter"/>
</dbReference>
<feature type="domain" description="FdhE C-terminal" evidence="2">
    <location>
        <begin position="4"/>
        <end position="53"/>
    </location>
</feature>
<accession>A0A4Z0KJY5</accession>
<keyword evidence="4" id="KW-1185">Reference proteome</keyword>
<keyword evidence="1" id="KW-0963">Cytoplasm</keyword>